<name>Q0C6H5_SYNC1</name>
<dbReference type="Proteomes" id="UP000002534">
    <property type="component" value="Chromosome"/>
</dbReference>
<evidence type="ECO:0000313" key="2">
    <source>
        <dbReference type="Proteomes" id="UP000002534"/>
    </source>
</evidence>
<evidence type="ECO:0000313" key="1">
    <source>
        <dbReference type="EMBL" id="ABI81963.1"/>
    </source>
</evidence>
<protein>
    <submittedName>
        <fullName evidence="1">Uncharacterized protein</fullName>
    </submittedName>
</protein>
<dbReference type="HOGENOM" id="CLU_3046316_0_0_7"/>
<sequence>MSLAQPGSLLSIGRNVLTSRQRRFCCQSRKDCFEVLSFVHWRTRDLLRLGKLVA</sequence>
<organism evidence="1 2">
    <name type="scientific">Syntrophotalea carbinolica (strain DSM 2380 / NBRC 103641 / GraBd1)</name>
    <name type="common">Pelobacter carbinolicus</name>
    <dbReference type="NCBI Taxonomy" id="338963"/>
    <lineage>
        <taxon>Bacteria</taxon>
        <taxon>Pseudomonadati</taxon>
        <taxon>Thermodesulfobacteriota</taxon>
        <taxon>Desulfuromonadia</taxon>
        <taxon>Desulfuromonadales</taxon>
        <taxon>Syntrophotaleaceae</taxon>
        <taxon>Syntrophotalea</taxon>
    </lineage>
</organism>
<accession>Q0C6H5</accession>
<dbReference type="KEGG" id="pca:Pcar_3347"/>
<proteinExistence type="predicted"/>
<reference evidence="2" key="1">
    <citation type="submission" date="2005-10" db="EMBL/GenBank/DDBJ databases">
        <title>Complete sequence of Pelobacter carbinolicus DSM 2380.</title>
        <authorList>
            <person name="Copeland A."/>
            <person name="Lucas S."/>
            <person name="Lapidus A."/>
            <person name="Barry K."/>
            <person name="Detter J.C."/>
            <person name="Glavina T."/>
            <person name="Hammon N."/>
            <person name="Israni S."/>
            <person name="Pitluck S."/>
            <person name="Chertkov O."/>
            <person name="Schmutz J."/>
            <person name="Larimer F."/>
            <person name="Land M."/>
            <person name="Kyrpides N."/>
            <person name="Ivanova N."/>
            <person name="Richardson P."/>
        </authorList>
    </citation>
    <scope>NUCLEOTIDE SEQUENCE [LARGE SCALE GENOMIC DNA]</scope>
    <source>
        <strain evidence="2">DSM 2380 / NBRC 103641 / GraBd1</strain>
    </source>
</reference>
<keyword evidence="2" id="KW-1185">Reference proteome</keyword>
<dbReference type="EMBL" id="CP000142">
    <property type="protein sequence ID" value="ABI81963.1"/>
    <property type="molecule type" value="Genomic_DNA"/>
</dbReference>
<gene>
    <name evidence="1" type="ordered locus">Pcar_3347</name>
</gene>
<dbReference type="AlphaFoldDB" id="Q0C6H5"/>
<reference evidence="1 2" key="2">
    <citation type="journal article" date="2012" name="BMC Genomics">
        <title>The genome of Pelobacter carbinolicus reveals surprising metabolic capabilities and physiological features.</title>
        <authorList>
            <person name="Aklujkar M."/>
            <person name="Haveman S.A."/>
            <person name="Didonato R.Jr."/>
            <person name="Chertkov O."/>
            <person name="Han C.S."/>
            <person name="Land M.L."/>
            <person name="Brown P."/>
            <person name="Lovley D.R."/>
        </authorList>
    </citation>
    <scope>NUCLEOTIDE SEQUENCE [LARGE SCALE GENOMIC DNA]</scope>
    <source>
        <strain evidence="2">DSM 2380 / NBRC 103641 / GraBd1</strain>
    </source>
</reference>